<protein>
    <recommendedName>
        <fullName evidence="4">Parvulin-like PPIase</fullName>
        <ecNumber evidence="3">5.2.1.8</ecNumber>
    </recommendedName>
    <alternativeName>
        <fullName evidence="6">Peptidyl-prolyl cis-trans isomerase plp</fullName>
    </alternativeName>
    <alternativeName>
        <fullName evidence="7">Rotamase plp</fullName>
    </alternativeName>
</protein>
<accession>A0A1Y5RTR3</accession>
<dbReference type="Proteomes" id="UP000193409">
    <property type="component" value="Unassembled WGS sequence"/>
</dbReference>
<keyword evidence="5 8" id="KW-0697">Rotamase</keyword>
<dbReference type="OrthoDB" id="14196at2"/>
<evidence type="ECO:0000256" key="1">
    <source>
        <dbReference type="ARBA" id="ARBA00000971"/>
    </source>
</evidence>
<comment type="similarity">
    <text evidence="2">Belongs to the PpiC/parvulin rotamase family.</text>
</comment>
<evidence type="ECO:0000256" key="5">
    <source>
        <dbReference type="ARBA" id="ARBA00023110"/>
    </source>
</evidence>
<dbReference type="InterPro" id="IPR046357">
    <property type="entry name" value="PPIase_dom_sf"/>
</dbReference>
<dbReference type="PROSITE" id="PS50198">
    <property type="entry name" value="PPIC_PPIASE_2"/>
    <property type="match status" value="1"/>
</dbReference>
<dbReference type="InterPro" id="IPR000297">
    <property type="entry name" value="PPIase_PpiC"/>
</dbReference>
<dbReference type="AlphaFoldDB" id="A0A1Y5RTR3"/>
<feature type="signal peptide" evidence="9">
    <location>
        <begin position="1"/>
        <end position="23"/>
    </location>
</feature>
<dbReference type="SUPFAM" id="SSF54534">
    <property type="entry name" value="FKBP-like"/>
    <property type="match status" value="1"/>
</dbReference>
<dbReference type="InterPro" id="IPR050245">
    <property type="entry name" value="PrsA_foldase"/>
</dbReference>
<evidence type="ECO:0000259" key="10">
    <source>
        <dbReference type="PROSITE" id="PS50198"/>
    </source>
</evidence>
<evidence type="ECO:0000256" key="3">
    <source>
        <dbReference type="ARBA" id="ARBA00013194"/>
    </source>
</evidence>
<proteinExistence type="inferred from homology"/>
<keyword evidence="9" id="KW-0732">Signal</keyword>
<dbReference type="InterPro" id="IPR027304">
    <property type="entry name" value="Trigger_fact/SurA_dom_sf"/>
</dbReference>
<feature type="chain" id="PRO_5011002636" description="Parvulin-like PPIase" evidence="9">
    <location>
        <begin position="24"/>
        <end position="281"/>
    </location>
</feature>
<evidence type="ECO:0000256" key="9">
    <source>
        <dbReference type="SAM" id="SignalP"/>
    </source>
</evidence>
<dbReference type="Gene3D" id="3.10.50.40">
    <property type="match status" value="1"/>
</dbReference>
<evidence type="ECO:0000313" key="12">
    <source>
        <dbReference type="Proteomes" id="UP000193409"/>
    </source>
</evidence>
<dbReference type="EMBL" id="FWFQ01000005">
    <property type="protein sequence ID" value="SLN25012.1"/>
    <property type="molecule type" value="Genomic_DNA"/>
</dbReference>
<dbReference type="PANTHER" id="PTHR47245">
    <property type="entry name" value="PEPTIDYLPROLYL ISOMERASE"/>
    <property type="match status" value="1"/>
</dbReference>
<gene>
    <name evidence="11" type="primary">prsA2</name>
    <name evidence="11" type="ORF">PSA7680_01077</name>
</gene>
<keyword evidence="12" id="KW-1185">Reference proteome</keyword>
<feature type="domain" description="PpiC" evidence="10">
    <location>
        <begin position="133"/>
        <end position="222"/>
    </location>
</feature>
<dbReference type="GO" id="GO:0003755">
    <property type="term" value="F:peptidyl-prolyl cis-trans isomerase activity"/>
    <property type="evidence" value="ECO:0007669"/>
    <property type="project" value="UniProtKB-KW"/>
</dbReference>
<evidence type="ECO:0000256" key="2">
    <source>
        <dbReference type="ARBA" id="ARBA00007656"/>
    </source>
</evidence>
<evidence type="ECO:0000256" key="8">
    <source>
        <dbReference type="PROSITE-ProRule" id="PRU00278"/>
    </source>
</evidence>
<dbReference type="EC" id="5.2.1.8" evidence="3"/>
<dbReference type="SUPFAM" id="SSF109998">
    <property type="entry name" value="Triger factor/SurA peptide-binding domain-like"/>
    <property type="match status" value="1"/>
</dbReference>
<name>A0A1Y5RTR3_9RHOB</name>
<evidence type="ECO:0000256" key="6">
    <source>
        <dbReference type="ARBA" id="ARBA00030642"/>
    </source>
</evidence>
<sequence>MPKSPNLMLGAICAIVLAAPAVAEEVTADTVLATVAGKNITLGHIIAARATLPEQYQSAPDDALFEGLLENLIQQAVLAAALEDVPPAITLAAENAARSLEAGAALDAAIKAGVTEEMVKEAYEARIAEFQPQPEFNASHILVPTQEEAAEIKKMVDEGADFAATAMEKSTGPSGPNGGQLGWFGLGMMVPPFEQAVTQLEPGQVSEPVQTQFGWHVILLNETRDSQPPAYADLEGELRADLEQKVVEEYIASLNGSTDVERADVSAIDPSMIRNTDLIEN</sequence>
<evidence type="ECO:0000256" key="4">
    <source>
        <dbReference type="ARBA" id="ARBA00018370"/>
    </source>
</evidence>
<reference evidence="11 12" key="1">
    <citation type="submission" date="2017-03" db="EMBL/GenBank/DDBJ databases">
        <authorList>
            <person name="Afonso C.L."/>
            <person name="Miller P.J."/>
            <person name="Scott M.A."/>
            <person name="Spackman E."/>
            <person name="Goraichik I."/>
            <person name="Dimitrov K.M."/>
            <person name="Suarez D.L."/>
            <person name="Swayne D.E."/>
        </authorList>
    </citation>
    <scope>NUCLEOTIDE SEQUENCE [LARGE SCALE GENOMIC DNA]</scope>
    <source>
        <strain evidence="11 12">CECT 7680</strain>
    </source>
</reference>
<evidence type="ECO:0000313" key="11">
    <source>
        <dbReference type="EMBL" id="SLN25012.1"/>
    </source>
</evidence>
<comment type="catalytic activity">
    <reaction evidence="1">
        <text>[protein]-peptidylproline (omega=180) = [protein]-peptidylproline (omega=0)</text>
        <dbReference type="Rhea" id="RHEA:16237"/>
        <dbReference type="Rhea" id="RHEA-COMP:10747"/>
        <dbReference type="Rhea" id="RHEA-COMP:10748"/>
        <dbReference type="ChEBI" id="CHEBI:83833"/>
        <dbReference type="ChEBI" id="CHEBI:83834"/>
        <dbReference type="EC" id="5.2.1.8"/>
    </reaction>
</comment>
<dbReference type="RefSeq" id="WP_085867632.1">
    <property type="nucleotide sequence ID" value="NZ_FWFQ01000005.1"/>
</dbReference>
<evidence type="ECO:0000256" key="7">
    <source>
        <dbReference type="ARBA" id="ARBA00031484"/>
    </source>
</evidence>
<organism evidence="11 12">
    <name type="scientific">Pseudoruegeria aquimaris</name>
    <dbReference type="NCBI Taxonomy" id="393663"/>
    <lineage>
        <taxon>Bacteria</taxon>
        <taxon>Pseudomonadati</taxon>
        <taxon>Pseudomonadota</taxon>
        <taxon>Alphaproteobacteria</taxon>
        <taxon>Rhodobacterales</taxon>
        <taxon>Roseobacteraceae</taxon>
        <taxon>Pseudoruegeria</taxon>
    </lineage>
</organism>
<dbReference type="Pfam" id="PF00639">
    <property type="entry name" value="Rotamase"/>
    <property type="match status" value="1"/>
</dbReference>
<dbReference type="PANTHER" id="PTHR47245:SF2">
    <property type="entry name" value="PEPTIDYL-PROLYL CIS-TRANS ISOMERASE HP_0175-RELATED"/>
    <property type="match status" value="1"/>
</dbReference>
<keyword evidence="8 11" id="KW-0413">Isomerase</keyword>